<dbReference type="InterPro" id="IPR008580">
    <property type="entry name" value="PPPDE_dom"/>
</dbReference>
<evidence type="ECO:0000256" key="1">
    <source>
        <dbReference type="ARBA" id="ARBA00008140"/>
    </source>
</evidence>
<protein>
    <recommendedName>
        <fullName evidence="4">PPPDE domain-containing protein</fullName>
    </recommendedName>
</protein>
<name>A0A7J6NAM0_PEROL</name>
<dbReference type="PANTHER" id="PTHR12378">
    <property type="entry name" value="DESUMOYLATING ISOPEPTIDASE"/>
    <property type="match status" value="1"/>
</dbReference>
<feature type="non-terminal residue" evidence="5">
    <location>
        <position position="191"/>
    </location>
</feature>
<evidence type="ECO:0000256" key="2">
    <source>
        <dbReference type="ARBA" id="ARBA00022670"/>
    </source>
</evidence>
<evidence type="ECO:0000313" key="6">
    <source>
        <dbReference type="Proteomes" id="UP000574390"/>
    </source>
</evidence>
<reference evidence="5 6" key="1">
    <citation type="submission" date="2020-04" db="EMBL/GenBank/DDBJ databases">
        <title>Perkinsus olseni comparative genomics.</title>
        <authorList>
            <person name="Bogema D.R."/>
        </authorList>
    </citation>
    <scope>NUCLEOTIDE SEQUENCE [LARGE SCALE GENOMIC DNA]</scope>
    <source>
        <strain evidence="5">ATCC PRA-205</strain>
    </source>
</reference>
<dbReference type="AlphaFoldDB" id="A0A7J6NAM0"/>
<feature type="domain" description="PPPDE" evidence="4">
    <location>
        <begin position="1"/>
        <end position="62"/>
    </location>
</feature>
<accession>A0A7J6NAM0</accession>
<dbReference type="Pfam" id="PF05903">
    <property type="entry name" value="Peptidase_C97"/>
    <property type="match status" value="1"/>
</dbReference>
<keyword evidence="3" id="KW-0378">Hydrolase</keyword>
<keyword evidence="2" id="KW-0645">Protease</keyword>
<evidence type="ECO:0000259" key="4">
    <source>
        <dbReference type="PROSITE" id="PS51858"/>
    </source>
</evidence>
<dbReference type="GO" id="GO:0016579">
    <property type="term" value="P:protein deubiquitination"/>
    <property type="evidence" value="ECO:0007669"/>
    <property type="project" value="TreeGrafter"/>
</dbReference>
<dbReference type="Proteomes" id="UP000574390">
    <property type="component" value="Unassembled WGS sequence"/>
</dbReference>
<dbReference type="PROSITE" id="PS51858">
    <property type="entry name" value="PPPDE"/>
    <property type="match status" value="1"/>
</dbReference>
<feature type="non-terminal residue" evidence="5">
    <location>
        <position position="1"/>
    </location>
</feature>
<sequence length="191" mass="20609">IESALDKLRDEFRGDSYHVVKKNCNHFSDAFCRAILGRALPAWVNRLAWWGSWCACCIPDYDDDESSHNAGAGSSGQPLLPVRPPMQQLFTGHGHALGGGQESTLGRLMSFFPRRSEGVSEGQLATNGSSDQRELRLQAIEMRHAGGQEGMIGGTPPALRCGGDGLNFVDRLPGSRPSSSIGDLKAGTKVW</sequence>
<gene>
    <name evidence="5" type="ORF">FOZ62_014401</name>
</gene>
<comment type="similarity">
    <text evidence="1">Belongs to the DeSI family.</text>
</comment>
<dbReference type="PANTHER" id="PTHR12378:SF80">
    <property type="entry name" value="IP06716P-RELATED"/>
    <property type="match status" value="1"/>
</dbReference>
<dbReference type="InterPro" id="IPR042266">
    <property type="entry name" value="PPPDE_sf"/>
</dbReference>
<comment type="caution">
    <text evidence="5">The sequence shown here is derived from an EMBL/GenBank/DDBJ whole genome shotgun (WGS) entry which is preliminary data.</text>
</comment>
<proteinExistence type="inferred from homology"/>
<evidence type="ECO:0000256" key="3">
    <source>
        <dbReference type="ARBA" id="ARBA00022801"/>
    </source>
</evidence>
<dbReference type="GO" id="GO:0101005">
    <property type="term" value="F:deubiquitinase activity"/>
    <property type="evidence" value="ECO:0007669"/>
    <property type="project" value="TreeGrafter"/>
</dbReference>
<dbReference type="GO" id="GO:0006508">
    <property type="term" value="P:proteolysis"/>
    <property type="evidence" value="ECO:0007669"/>
    <property type="project" value="UniProtKB-KW"/>
</dbReference>
<evidence type="ECO:0000313" key="5">
    <source>
        <dbReference type="EMBL" id="KAF4680804.1"/>
    </source>
</evidence>
<dbReference type="EMBL" id="JABANM010037732">
    <property type="protein sequence ID" value="KAF4680804.1"/>
    <property type="molecule type" value="Genomic_DNA"/>
</dbReference>
<dbReference type="Gene3D" id="3.90.1720.30">
    <property type="entry name" value="PPPDE domains"/>
    <property type="match status" value="1"/>
</dbReference>
<organism evidence="5 6">
    <name type="scientific">Perkinsus olseni</name>
    <name type="common">Perkinsus atlanticus</name>
    <dbReference type="NCBI Taxonomy" id="32597"/>
    <lineage>
        <taxon>Eukaryota</taxon>
        <taxon>Sar</taxon>
        <taxon>Alveolata</taxon>
        <taxon>Perkinsozoa</taxon>
        <taxon>Perkinsea</taxon>
        <taxon>Perkinsida</taxon>
        <taxon>Perkinsidae</taxon>
        <taxon>Perkinsus</taxon>
    </lineage>
</organism>